<accession>A0A345NR60</accession>
<dbReference type="RefSeq" id="WP_114929965.1">
    <property type="nucleotide sequence ID" value="NZ_CP031229.1"/>
</dbReference>
<keyword evidence="2" id="KW-1185">Reference proteome</keyword>
<name>A0A345NR60_9MICO</name>
<reference evidence="1 2" key="1">
    <citation type="submission" date="2018-07" db="EMBL/GenBank/DDBJ databases">
        <title>Complete genome sequencing of Ornithinimicrobium sp. AMA3305.</title>
        <authorList>
            <person name="Bae J.-W."/>
        </authorList>
    </citation>
    <scope>NUCLEOTIDE SEQUENCE [LARGE SCALE GENOMIC DNA]</scope>
    <source>
        <strain evidence="1 2">AMA3305</strain>
    </source>
</reference>
<dbReference type="EMBL" id="CP031229">
    <property type="protein sequence ID" value="AXH97518.1"/>
    <property type="molecule type" value="Genomic_DNA"/>
</dbReference>
<evidence type="ECO:0000313" key="2">
    <source>
        <dbReference type="Proteomes" id="UP000253790"/>
    </source>
</evidence>
<organism evidence="1 2">
    <name type="scientific">Ornithinimicrobium avium</name>
    <dbReference type="NCBI Taxonomy" id="2283195"/>
    <lineage>
        <taxon>Bacteria</taxon>
        <taxon>Bacillati</taxon>
        <taxon>Actinomycetota</taxon>
        <taxon>Actinomycetes</taxon>
        <taxon>Micrococcales</taxon>
        <taxon>Ornithinimicrobiaceae</taxon>
        <taxon>Ornithinimicrobium</taxon>
    </lineage>
</organism>
<dbReference type="KEGG" id="orn:DV701_16630"/>
<sequence>MARIASSLFAGLVTAVGMAPPAEADYRSGGNCASQYYTHLHTNTYSDLTHRHTYYPTSGTGVYWEKKTLHDFKTKSPYVTGTWSATNKTTYEAFEIFQRTCAPRPVLAP</sequence>
<protein>
    <submittedName>
        <fullName evidence="1">Uncharacterized protein</fullName>
    </submittedName>
</protein>
<gene>
    <name evidence="1" type="ORF">DV701_16630</name>
</gene>
<dbReference type="Proteomes" id="UP000253790">
    <property type="component" value="Chromosome"/>
</dbReference>
<evidence type="ECO:0000313" key="1">
    <source>
        <dbReference type="EMBL" id="AXH97518.1"/>
    </source>
</evidence>
<proteinExistence type="predicted"/>
<dbReference type="AlphaFoldDB" id="A0A345NR60"/>